<dbReference type="Proteomes" id="UP001429100">
    <property type="component" value="Unassembled WGS sequence"/>
</dbReference>
<dbReference type="VEuPathDB" id="CryptoDB:ChTU502y2012_411g0160"/>
<sequence>MGNRISIDDSIFELKLQKKELERQYNKRDRDSKSERKKAKDAIISGKADLSKIYAENSLRMQEECKELLIMISKLDRLCARLEKASSKEKISTQLLDIMPKLKKQLSEEGVMGYSNMGKIKEIGQLLNTIEDSQPETVGENVGKEKCMHAEDSVERLLDELLNEHAMEIDLAISSKTEINELLEEKLE</sequence>
<reference evidence="2 3" key="3">
    <citation type="submission" date="2017-10" db="EMBL/GenBank/DDBJ databases">
        <title>Consistent, comparative and evidence-based genome annotation and re-annotation for the closely-related species, Cryptosporidium parvum, C. hominis and C. tyzzeri.</title>
        <authorList>
            <person name="Baptista R.P."/>
            <person name="Li Y."/>
            <person name="Sateriale A."/>
            <person name="Striepen B."/>
            <person name="Kissinger J.C."/>
        </authorList>
    </citation>
    <scope>NUCLEOTIDE SEQUENCE [LARGE SCALE GENOMIC DNA]</scope>
    <source>
        <strain evidence="2">30976</strain>
    </source>
</reference>
<reference evidence="2 3" key="1">
    <citation type="submission" date="2014-11" db="EMBL/GenBank/DDBJ databases">
        <title>Comparative genomic analysis of Cryptosporidium hominis reveals occurrence of genetic recombination in virulent subtypes.</title>
        <authorList>
            <person name="Guo Y."/>
            <person name="Tang K."/>
            <person name="Frace M."/>
            <person name="Li N."/>
            <person name="Roellig D.M."/>
            <person name="Sammons S."/>
            <person name="Knipe K."/>
            <person name="Rowe L."/>
            <person name="Feng Y."/>
            <person name="Xiao L."/>
        </authorList>
    </citation>
    <scope>NUCLEOTIDE SEQUENCE [LARGE SCALE GENOMIC DNA]</scope>
    <source>
        <strain evidence="2">30976</strain>
    </source>
</reference>
<proteinExistence type="predicted"/>
<dbReference type="AlphaFoldDB" id="A0A0S4TBN1"/>
<dbReference type="Proteomes" id="UP000199752">
    <property type="component" value="Chromosome 1"/>
</dbReference>
<dbReference type="VEuPathDB" id="CryptoDB:GY17_00001137"/>
<keyword evidence="3" id="KW-1185">Reference proteome</keyword>
<evidence type="ECO:0000313" key="2">
    <source>
        <dbReference type="EMBL" id="PPS96954.1"/>
    </source>
</evidence>
<dbReference type="VEuPathDB" id="CryptoDB:CHUDEA1_1320"/>
<name>A0A0S4TBN1_CRYHO</name>
<evidence type="ECO:0000313" key="1">
    <source>
        <dbReference type="EMBL" id="CUV04075.1"/>
    </source>
</evidence>
<dbReference type="Gene3D" id="6.10.140.1230">
    <property type="match status" value="1"/>
</dbReference>
<organism evidence="1">
    <name type="scientific">Cryptosporidium hominis</name>
    <dbReference type="NCBI Taxonomy" id="237895"/>
    <lineage>
        <taxon>Eukaryota</taxon>
        <taxon>Sar</taxon>
        <taxon>Alveolata</taxon>
        <taxon>Apicomplexa</taxon>
        <taxon>Conoidasida</taxon>
        <taxon>Coccidia</taxon>
        <taxon>Eucoccidiorida</taxon>
        <taxon>Eimeriorina</taxon>
        <taxon>Cryptosporidiidae</taxon>
        <taxon>Cryptosporidium</taxon>
    </lineage>
</organism>
<reference evidence="1" key="2">
    <citation type="submission" date="2015-08" db="EMBL/GenBank/DDBJ databases">
        <authorList>
            <person name="Babu N.S."/>
            <person name="Beckwith C.J."/>
            <person name="Beseler K.G."/>
            <person name="Brison A."/>
            <person name="Carone J.V."/>
            <person name="Caskin T.P."/>
            <person name="Diamond M."/>
            <person name="Durham M.E."/>
            <person name="Foxe J.M."/>
            <person name="Go M."/>
            <person name="Henderson B.A."/>
            <person name="Jones I.B."/>
            <person name="McGettigan J.A."/>
            <person name="Micheletti S.J."/>
            <person name="Nasrallah M.E."/>
            <person name="Ortiz D."/>
            <person name="Piller C.R."/>
            <person name="Privatt S.R."/>
            <person name="Schneider S.L."/>
            <person name="Sharp S."/>
            <person name="Smith T.C."/>
            <person name="Stanton J.D."/>
            <person name="Ullery H.E."/>
            <person name="Wilson R.J."/>
            <person name="Serrano M.G."/>
            <person name="Buck G."/>
            <person name="Lee V."/>
            <person name="Wang Y."/>
            <person name="Carvalho R."/>
            <person name="Voegtly L."/>
            <person name="Shi R."/>
            <person name="Duckworth R."/>
            <person name="Johnson A."/>
            <person name="Loviza R."/>
            <person name="Walstead R."/>
            <person name="Shah Z."/>
            <person name="Kiflezghi M."/>
            <person name="Wade K."/>
            <person name="Ball S.L."/>
            <person name="Bradley K.W."/>
            <person name="Asai D.J."/>
            <person name="Bowman C.A."/>
            <person name="Russell D.A."/>
            <person name="Pope W.H."/>
            <person name="Jacobs-Sera D."/>
            <person name="Hendrix R.W."/>
            <person name="Hatfull G.F."/>
        </authorList>
    </citation>
    <scope>NUCLEOTIDE SEQUENCE [LARGE SCALE GENOMIC DNA]</scope>
</reference>
<gene>
    <name evidence="1" type="ORF">CHUDEA1_1320</name>
    <name evidence="2" type="ORF">GY17_00001137</name>
</gene>
<dbReference type="VEuPathDB" id="CryptoDB:Chro.10154"/>
<protein>
    <submittedName>
        <fullName evidence="1">Uncharacterized protein</fullName>
    </submittedName>
</protein>
<dbReference type="OrthoDB" id="10266568at2759"/>
<evidence type="ECO:0000313" key="3">
    <source>
        <dbReference type="Proteomes" id="UP001429100"/>
    </source>
</evidence>
<dbReference type="EMBL" id="JTAI01000044">
    <property type="protein sequence ID" value="PPS96954.1"/>
    <property type="molecule type" value="Genomic_DNA"/>
</dbReference>
<accession>A0A0S4TBN1</accession>
<dbReference type="EMBL" id="LN877947">
    <property type="protein sequence ID" value="CUV04075.1"/>
    <property type="molecule type" value="Genomic_DNA"/>
</dbReference>